<dbReference type="AlphaFoldDB" id="Q5LFZ4"/>
<dbReference type="NCBIfam" id="NF047389">
    <property type="entry name" value="ATPase_Sll1717"/>
    <property type="match status" value="1"/>
</dbReference>
<reference evidence="1 2" key="1">
    <citation type="journal article" date="2005" name="Science">
        <title>Extensive DNA inversions in the B. fragilis genome control variable gene expression.</title>
        <authorList>
            <person name="Cerdeno-Tarraga A.M."/>
            <person name="Patrick S."/>
            <person name="Crosmann L."/>
            <person name="Blakely G."/>
            <person name="Abratt V."/>
            <person name="Lennard N."/>
            <person name="Duerden B."/>
            <person name="Poxton I."/>
            <person name="Harris B."/>
            <person name="Quail M.A."/>
            <person name="Barron A."/>
            <person name="Clarck L."/>
            <person name="Corton C."/>
            <person name="Doggett J."/>
            <person name="Holden M.T.G."/>
            <person name="Larke N."/>
            <person name="Line A."/>
            <person name="Lord A."/>
            <person name="Norbertczak H."/>
            <person name="Ormond D."/>
            <person name="Price C."/>
            <person name="Rabbinowitsch E."/>
            <person name="Woodward J."/>
            <person name="Barrel B.G."/>
            <person name="Parkhill J."/>
        </authorList>
    </citation>
    <scope>NUCLEOTIDE SEQUENCE [LARGE SCALE GENOMIC DNA]</scope>
    <source>
        <strain evidence="2">ATCC 25285 / DSM 2151 / CCUG 4856 / JCM 11019 / LMG 10263 / NCTC 9343 / Onslow / VPI 2553 / EN-2</strain>
    </source>
</reference>
<dbReference type="BioCyc" id="BFRA272559:G1GHZ-1262-MONOMER"/>
<keyword evidence="2" id="KW-1185">Reference proteome</keyword>
<dbReference type="Proteomes" id="UP000006731">
    <property type="component" value="Chromosome"/>
</dbReference>
<name>Q5LFZ4_BACFN</name>
<dbReference type="InterPro" id="IPR059206">
    <property type="entry name" value="Sll1717-like"/>
</dbReference>
<dbReference type="eggNOG" id="ENOG5030IK6">
    <property type="taxonomic scope" value="Bacteria"/>
</dbReference>
<gene>
    <name evidence="1" type="ORF">BF9343_1168</name>
</gene>
<evidence type="ECO:0000313" key="2">
    <source>
        <dbReference type="Proteomes" id="UP000006731"/>
    </source>
</evidence>
<dbReference type="EMBL" id="CR626927">
    <property type="protein sequence ID" value="CAH06949.1"/>
    <property type="molecule type" value="Genomic_DNA"/>
</dbReference>
<evidence type="ECO:0008006" key="3">
    <source>
        <dbReference type="Google" id="ProtNLM"/>
    </source>
</evidence>
<dbReference type="HOGENOM" id="CLU_035897_1_0_10"/>
<dbReference type="InterPro" id="IPR027417">
    <property type="entry name" value="P-loop_NTPase"/>
</dbReference>
<accession>Q5LFZ4</accession>
<dbReference type="KEGG" id="bfs:BF9343_1168"/>
<organism evidence="1 2">
    <name type="scientific">Bacteroides fragilis (strain ATCC 25285 / DSM 2151 / CCUG 4856 / JCM 11019 / LMG 10263 / NCTC 9343 / Onslow / VPI 2553 / EN-2)</name>
    <dbReference type="NCBI Taxonomy" id="272559"/>
    <lineage>
        <taxon>Bacteria</taxon>
        <taxon>Pseudomonadati</taxon>
        <taxon>Bacteroidota</taxon>
        <taxon>Bacteroidia</taxon>
        <taxon>Bacteroidales</taxon>
        <taxon>Bacteroidaceae</taxon>
        <taxon>Bacteroides</taxon>
    </lineage>
</organism>
<sequence>MVFFGFLIIFALIYTSINMSDNKNLLTEIAKRWKLDAKLEDTDRYFYSQNEVDDILSGEKCYVIGRKGTGKTAISEYLLKKANFKFSEKLSFKNFPFNELYSLSNTKYTAPNQYISIWKYLIYSFICRMMICNEGISSSLRAELAKAYGTDPITSLPRTVNTWTKKDFSLSLAGVINAKFTNEAPELEKLSWIERVNILEDIIMGHLDKSSYYIIFDELDEDYRDVTNKGEFEYYSNLITSLFKAVQDIKSIFRNTDFNIYPVVFLRDDIYSLIKDSDKNKWSDFKVDLNWNEIKIKQMLAYRISRAHNLDGEILPFDKAWNLLFFRKDVPKGNQGKKMVNSFEFISGSTHLRPRDFIRYIQVCAEDTLTQGYKQIHPKTIKFVDKAFSNYLRDEIVDEIHALLPDINNILQIISQIRKQTFTVTEFKEVYRSYLDAGTIKEKNIEYVLQTLYDFSVLGNQPKQKNNQIFRYLNREARINFREQLVVHRGLFKSLQIL</sequence>
<proteinExistence type="predicted"/>
<protein>
    <recommendedName>
        <fullName evidence="3">ATPase</fullName>
    </recommendedName>
</protein>
<dbReference type="PaxDb" id="272559-BF9343_1168"/>
<dbReference type="Gene3D" id="3.40.50.300">
    <property type="entry name" value="P-loop containing nucleotide triphosphate hydrolases"/>
    <property type="match status" value="1"/>
</dbReference>
<evidence type="ECO:0000313" key="1">
    <source>
        <dbReference type="EMBL" id="CAH06949.1"/>
    </source>
</evidence>